<dbReference type="InterPro" id="IPR004870">
    <property type="entry name" value="Nucleoporin_Nup155"/>
</dbReference>
<accession>A0A443S8L4</accession>
<feature type="non-terminal residue" evidence="5">
    <location>
        <position position="444"/>
    </location>
</feature>
<organism evidence="5 6">
    <name type="scientific">Leptotrombidium deliense</name>
    <dbReference type="NCBI Taxonomy" id="299467"/>
    <lineage>
        <taxon>Eukaryota</taxon>
        <taxon>Metazoa</taxon>
        <taxon>Ecdysozoa</taxon>
        <taxon>Arthropoda</taxon>
        <taxon>Chelicerata</taxon>
        <taxon>Arachnida</taxon>
        <taxon>Acari</taxon>
        <taxon>Acariformes</taxon>
        <taxon>Trombidiformes</taxon>
        <taxon>Prostigmata</taxon>
        <taxon>Anystina</taxon>
        <taxon>Parasitengona</taxon>
        <taxon>Trombiculoidea</taxon>
        <taxon>Trombiculidae</taxon>
        <taxon>Leptotrombidium</taxon>
    </lineage>
</organism>
<evidence type="ECO:0000259" key="4">
    <source>
        <dbReference type="Pfam" id="PF08801"/>
    </source>
</evidence>
<dbReference type="InterPro" id="IPR014908">
    <property type="entry name" value="Nucleoporin_Nup133/Nup155_N"/>
</dbReference>
<evidence type="ECO:0000256" key="3">
    <source>
        <dbReference type="ARBA" id="ARBA00023242"/>
    </source>
</evidence>
<comment type="caution">
    <text evidence="5">The sequence shown here is derived from an EMBL/GenBank/DDBJ whole genome shotgun (WGS) entry which is preliminary data.</text>
</comment>
<dbReference type="AlphaFoldDB" id="A0A443S8L4"/>
<proteinExistence type="predicted"/>
<dbReference type="OrthoDB" id="338970at2759"/>
<dbReference type="GO" id="GO:0044611">
    <property type="term" value="C:nuclear pore inner ring"/>
    <property type="evidence" value="ECO:0007669"/>
    <property type="project" value="TreeGrafter"/>
</dbReference>
<feature type="domain" description="Nucleoporin Nup133/Nup155-like N-terminal" evidence="4">
    <location>
        <begin position="64"/>
        <end position="435"/>
    </location>
</feature>
<dbReference type="Pfam" id="PF08801">
    <property type="entry name" value="Nucleoporin_N"/>
    <property type="match status" value="1"/>
</dbReference>
<comment type="subcellular location">
    <subcellularLocation>
        <location evidence="1">Nucleus</location>
    </subcellularLocation>
</comment>
<evidence type="ECO:0000313" key="6">
    <source>
        <dbReference type="Proteomes" id="UP000288716"/>
    </source>
</evidence>
<evidence type="ECO:0000256" key="1">
    <source>
        <dbReference type="ARBA" id="ARBA00004123"/>
    </source>
</evidence>
<keyword evidence="3" id="KW-0539">Nucleus</keyword>
<reference evidence="5 6" key="1">
    <citation type="journal article" date="2018" name="Gigascience">
        <title>Genomes of trombidid mites reveal novel predicted allergens and laterally-transferred genes associated with secondary metabolism.</title>
        <authorList>
            <person name="Dong X."/>
            <person name="Chaisiri K."/>
            <person name="Xia D."/>
            <person name="Armstrong S.D."/>
            <person name="Fang Y."/>
            <person name="Donnelly M.J."/>
            <person name="Kadowaki T."/>
            <person name="McGarry J.W."/>
            <person name="Darby A.C."/>
            <person name="Makepeace B.L."/>
        </authorList>
    </citation>
    <scope>NUCLEOTIDE SEQUENCE [LARGE SCALE GENOMIC DNA]</scope>
    <source>
        <strain evidence="5">UoL-UT</strain>
    </source>
</reference>
<evidence type="ECO:0000256" key="2">
    <source>
        <dbReference type="ARBA" id="ARBA00022448"/>
    </source>
</evidence>
<dbReference type="GO" id="GO:0036228">
    <property type="term" value="P:protein localization to nuclear inner membrane"/>
    <property type="evidence" value="ECO:0007669"/>
    <property type="project" value="TreeGrafter"/>
</dbReference>
<dbReference type="EMBL" id="NCKV01005763">
    <property type="protein sequence ID" value="RWS23862.1"/>
    <property type="molecule type" value="Genomic_DNA"/>
</dbReference>
<sequence>MAQIPANIENSALLVDKMLQSDSGFHQLHDLLKASAGYPTISGLQEIDYPILNDYQSTIRSLSQLNVMSTIPLPPAITEQFGYMQQNCEMGLLPEIGRAWLTVDSNIFLWSYDNGSDVAYYDGLTETILAVGLIKPKPGILREHIKYLLCLTTPVEIVLLGVTFANSSEDINDLLLVPEPIFSLATDNVIMGVIAGTESGRLFLGGKDGCLYEVVYQAEDGWFSRKCRKVNHSTGALSFLIPSFISFSEEDPILQIEIDNSRSLLYTRSEKGTIDLYYLGESGNGVSKVASKTLHSIVQQASYIARTIDSNNFKPIVHLSAIEESESLYINLMAVTESGIRLYFSTTNMTRTDQRASFLNLVHIRLPPGYSASSSSIQRINRVHKAHCKRSYTLMVSNQSDVKDIVWSLSNDPFAYEPQLMELFSVANLNGKMWKLCEEVKRQI</sequence>
<gene>
    <name evidence="5" type="ORF">B4U80_09849</name>
</gene>
<evidence type="ECO:0000313" key="5">
    <source>
        <dbReference type="EMBL" id="RWS23862.1"/>
    </source>
</evidence>
<dbReference type="PANTHER" id="PTHR10350">
    <property type="entry name" value="NUCLEAR PORE COMPLEX PROTEIN NUP155"/>
    <property type="match status" value="1"/>
</dbReference>
<dbReference type="STRING" id="299467.A0A443S8L4"/>
<keyword evidence="6" id="KW-1185">Reference proteome</keyword>
<dbReference type="GO" id="GO:0006405">
    <property type="term" value="P:RNA export from nucleus"/>
    <property type="evidence" value="ECO:0007669"/>
    <property type="project" value="TreeGrafter"/>
</dbReference>
<dbReference type="GO" id="GO:0006606">
    <property type="term" value="P:protein import into nucleus"/>
    <property type="evidence" value="ECO:0007669"/>
    <property type="project" value="TreeGrafter"/>
</dbReference>
<dbReference type="GO" id="GO:0000972">
    <property type="term" value="P:transcription-dependent tethering of RNA polymerase II gene DNA at nuclear periphery"/>
    <property type="evidence" value="ECO:0007669"/>
    <property type="project" value="TreeGrafter"/>
</dbReference>
<protein>
    <submittedName>
        <fullName evidence="5">Nuclear pore complex protein Nup155-like protein</fullName>
    </submittedName>
</protein>
<dbReference type="PANTHER" id="PTHR10350:SF6">
    <property type="entry name" value="NUCLEAR PORE COMPLEX PROTEIN NUP155"/>
    <property type="match status" value="1"/>
</dbReference>
<dbReference type="VEuPathDB" id="VectorBase:LDEU008178"/>
<keyword evidence="2" id="KW-0813">Transport</keyword>
<dbReference type="GO" id="GO:0017056">
    <property type="term" value="F:structural constituent of nuclear pore"/>
    <property type="evidence" value="ECO:0007669"/>
    <property type="project" value="InterPro"/>
</dbReference>
<name>A0A443S8L4_9ACAR</name>
<dbReference type="Proteomes" id="UP000288716">
    <property type="component" value="Unassembled WGS sequence"/>
</dbReference>